<feature type="region of interest" description="Disordered" evidence="1">
    <location>
        <begin position="60"/>
        <end position="111"/>
    </location>
</feature>
<proteinExistence type="predicted"/>
<feature type="compositionally biased region" description="Polar residues" evidence="1">
    <location>
        <begin position="60"/>
        <end position="74"/>
    </location>
</feature>
<feature type="region of interest" description="Disordered" evidence="1">
    <location>
        <begin position="12"/>
        <end position="41"/>
    </location>
</feature>
<evidence type="ECO:0000313" key="2">
    <source>
        <dbReference type="EMBL" id="TDO97604.1"/>
    </source>
</evidence>
<protein>
    <submittedName>
        <fullName evidence="2">Uncharacterized protein</fullName>
    </submittedName>
</protein>
<comment type="caution">
    <text evidence="2">The sequence shown here is derived from an EMBL/GenBank/DDBJ whole genome shotgun (WGS) entry which is preliminary data.</text>
</comment>
<name>A0A4R6M8C7_9GAMM</name>
<sequence>MAIDAISNQVISQVASPKSVATGTDASIDTDSPIPNTPDVQVSLSDTARQLALETQQRTTIFESSASDPSQAQNEQRDLAAANQAELREVSSATTSAEATPTIVEEEEAETAEQIIAAPALEQPNSVNTETSQLDDSDDTQTLAAANIANQTSFSANSNQGTSLATQYNISPEAALGQTISVGA</sequence>
<dbReference type="RefSeq" id="WP_133504161.1">
    <property type="nucleotide sequence ID" value="NZ_SNXC01000012.1"/>
</dbReference>
<gene>
    <name evidence="2" type="ORF">DFP79_2427</name>
</gene>
<accession>A0A4R6M8C7</accession>
<evidence type="ECO:0000313" key="3">
    <source>
        <dbReference type="Proteomes" id="UP000294656"/>
    </source>
</evidence>
<organism evidence="2 3">
    <name type="scientific">Marinomonas balearica</name>
    <dbReference type="NCBI Taxonomy" id="491947"/>
    <lineage>
        <taxon>Bacteria</taxon>
        <taxon>Pseudomonadati</taxon>
        <taxon>Pseudomonadota</taxon>
        <taxon>Gammaproteobacteria</taxon>
        <taxon>Oceanospirillales</taxon>
        <taxon>Oceanospirillaceae</taxon>
        <taxon>Marinomonas</taxon>
    </lineage>
</organism>
<reference evidence="2 3" key="1">
    <citation type="submission" date="2019-03" db="EMBL/GenBank/DDBJ databases">
        <title>Genomic Encyclopedia of Type Strains, Phase III (KMG-III): the genomes of soil and plant-associated and newly described type strains.</title>
        <authorList>
            <person name="Whitman W."/>
        </authorList>
    </citation>
    <scope>NUCLEOTIDE SEQUENCE [LARGE SCALE GENOMIC DNA]</scope>
    <source>
        <strain evidence="2 3">CECT 7378</strain>
    </source>
</reference>
<dbReference type="EMBL" id="SNXC01000012">
    <property type="protein sequence ID" value="TDO97604.1"/>
    <property type="molecule type" value="Genomic_DNA"/>
</dbReference>
<keyword evidence="3" id="KW-1185">Reference proteome</keyword>
<dbReference type="OrthoDB" id="6107349at2"/>
<evidence type="ECO:0000256" key="1">
    <source>
        <dbReference type="SAM" id="MobiDB-lite"/>
    </source>
</evidence>
<dbReference type="AlphaFoldDB" id="A0A4R6M8C7"/>
<feature type="compositionally biased region" description="Low complexity" evidence="1">
    <location>
        <begin position="91"/>
        <end position="103"/>
    </location>
</feature>
<dbReference type="Proteomes" id="UP000294656">
    <property type="component" value="Unassembled WGS sequence"/>
</dbReference>